<keyword evidence="1" id="KW-1133">Transmembrane helix</keyword>
<evidence type="ECO:0000313" key="3">
    <source>
        <dbReference type="EMBL" id="KAH0922255.1"/>
    </source>
</evidence>
<name>A0ABQ8D119_BRANA</name>
<feature type="transmembrane region" description="Helical" evidence="1">
    <location>
        <begin position="182"/>
        <end position="200"/>
    </location>
</feature>
<feature type="domain" description="Replication protein A 70 kDa DNA-binding subunit B/D first OB fold" evidence="2">
    <location>
        <begin position="12"/>
        <end position="59"/>
    </location>
</feature>
<organism evidence="3 4">
    <name type="scientific">Brassica napus</name>
    <name type="common">Rape</name>
    <dbReference type="NCBI Taxonomy" id="3708"/>
    <lineage>
        <taxon>Eukaryota</taxon>
        <taxon>Viridiplantae</taxon>
        <taxon>Streptophyta</taxon>
        <taxon>Embryophyta</taxon>
        <taxon>Tracheophyta</taxon>
        <taxon>Spermatophyta</taxon>
        <taxon>Magnoliopsida</taxon>
        <taxon>eudicotyledons</taxon>
        <taxon>Gunneridae</taxon>
        <taxon>Pentapetalae</taxon>
        <taxon>rosids</taxon>
        <taxon>malvids</taxon>
        <taxon>Brassicales</taxon>
        <taxon>Brassicaceae</taxon>
        <taxon>Brassiceae</taxon>
        <taxon>Brassica</taxon>
    </lineage>
</organism>
<evidence type="ECO:0000259" key="2">
    <source>
        <dbReference type="Pfam" id="PF02721"/>
    </source>
</evidence>
<dbReference type="InterPro" id="IPR003871">
    <property type="entry name" value="RFA1B/D_OB_1st"/>
</dbReference>
<sequence>MMNRLSEVVYDEKLTCWRFRVKILRIYIFYSYIIGNEPYWAYVLADEAGTKMEMTIYDRPREAREKICGNLLIGHAYSGFKAEKSPFRLTTTSDTQVYIIDPMNNQLYFDFKNIHEIPHIRNMDINYPIDVSNISKNTYLVDTMGVVFNTEAHFDDHKRPKMPEVEEFRQSLLRSDLMFRNMGYKAFVNLVVLIVLYLRICLKLTSLKFLLV</sequence>
<dbReference type="Proteomes" id="UP000824890">
    <property type="component" value="Unassembled WGS sequence"/>
</dbReference>
<keyword evidence="4" id="KW-1185">Reference proteome</keyword>
<dbReference type="EMBL" id="JAGKQM010000006">
    <property type="protein sequence ID" value="KAH0922255.1"/>
    <property type="molecule type" value="Genomic_DNA"/>
</dbReference>
<keyword evidence="1" id="KW-0472">Membrane</keyword>
<gene>
    <name evidence="3" type="ORF">HID58_022273</name>
</gene>
<keyword evidence="1" id="KW-0812">Transmembrane</keyword>
<evidence type="ECO:0000256" key="1">
    <source>
        <dbReference type="SAM" id="Phobius"/>
    </source>
</evidence>
<reference evidence="3 4" key="1">
    <citation type="submission" date="2021-05" db="EMBL/GenBank/DDBJ databases">
        <title>Genome Assembly of Synthetic Allotetraploid Brassica napus Reveals Homoeologous Exchanges between Subgenomes.</title>
        <authorList>
            <person name="Davis J.T."/>
        </authorList>
    </citation>
    <scope>NUCLEOTIDE SEQUENCE [LARGE SCALE GENOMIC DNA]</scope>
    <source>
        <strain evidence="4">cv. Da-Ae</strain>
        <tissue evidence="3">Seedling</tissue>
    </source>
</reference>
<evidence type="ECO:0000313" key="4">
    <source>
        <dbReference type="Proteomes" id="UP000824890"/>
    </source>
</evidence>
<dbReference type="Pfam" id="PF02721">
    <property type="entry name" value="DUF223"/>
    <property type="match status" value="1"/>
</dbReference>
<accession>A0ABQ8D119</accession>
<protein>
    <recommendedName>
        <fullName evidence="2">Replication protein A 70 kDa DNA-binding subunit B/D first OB fold domain-containing protein</fullName>
    </recommendedName>
</protein>
<proteinExistence type="predicted"/>
<comment type="caution">
    <text evidence="3">The sequence shown here is derived from an EMBL/GenBank/DDBJ whole genome shotgun (WGS) entry which is preliminary data.</text>
</comment>